<comment type="caution">
    <text evidence="1">The sequence shown here is derived from an EMBL/GenBank/DDBJ whole genome shotgun (WGS) entry which is preliminary data.</text>
</comment>
<gene>
    <name evidence="1" type="ORF">DCC81_06000</name>
</gene>
<accession>A0A2T7BN25</accession>
<name>A0A2T7BN25_9BACT</name>
<evidence type="ECO:0000313" key="1">
    <source>
        <dbReference type="EMBL" id="PUZ29021.1"/>
    </source>
</evidence>
<evidence type="ECO:0000313" key="2">
    <source>
        <dbReference type="Proteomes" id="UP000244450"/>
    </source>
</evidence>
<reference evidence="1 2" key="1">
    <citation type="submission" date="2018-04" db="EMBL/GenBank/DDBJ databases">
        <title>Chitinophaga fuyangensis sp. nov., isolated from soil in a chemical factory.</title>
        <authorList>
            <person name="Chen K."/>
        </authorList>
    </citation>
    <scope>NUCLEOTIDE SEQUENCE [LARGE SCALE GENOMIC DNA]</scope>
    <source>
        <strain evidence="1 2">LY-1</strain>
    </source>
</reference>
<organism evidence="1 2">
    <name type="scientific">Chitinophaga parva</name>
    <dbReference type="NCBI Taxonomy" id="2169414"/>
    <lineage>
        <taxon>Bacteria</taxon>
        <taxon>Pseudomonadati</taxon>
        <taxon>Bacteroidota</taxon>
        <taxon>Chitinophagia</taxon>
        <taxon>Chitinophagales</taxon>
        <taxon>Chitinophagaceae</taxon>
        <taxon>Chitinophaga</taxon>
    </lineage>
</organism>
<keyword evidence="2" id="KW-1185">Reference proteome</keyword>
<sequence>MAQSMGRMARRNTSVDISTTVENRQQRSFANVLLIGTGNYFSRNTWQHICMQLQDRLKAYHIAARYQYLSRDSMEAKRQYAQLMQENKFDAVVWFACDGQAHLSELLHQPSYMDAYGNAWGGGTIKRPATDQDSSLALNGERGDNLLNEQRWMLTVYTPGPDAAVVWAADMTTRVMELNEKSYRKVTDALLAQMEKNQILPVTEAKK</sequence>
<protein>
    <submittedName>
        <fullName evidence="1">Uncharacterized protein</fullName>
    </submittedName>
</protein>
<dbReference type="EMBL" id="QCYK01000001">
    <property type="protein sequence ID" value="PUZ29021.1"/>
    <property type="molecule type" value="Genomic_DNA"/>
</dbReference>
<dbReference type="AlphaFoldDB" id="A0A2T7BN25"/>
<dbReference type="Proteomes" id="UP000244450">
    <property type="component" value="Unassembled WGS sequence"/>
</dbReference>
<proteinExistence type="predicted"/>